<reference evidence="1 2" key="2">
    <citation type="journal article" date="2012" name="Open Biol.">
        <title>Characteristics of nucleosomes and linker DNA regions on the genome of the basidiomycete Mixia osmundae revealed by mono- and dinucleosome mapping.</title>
        <authorList>
            <person name="Nishida H."/>
            <person name="Kondo S."/>
            <person name="Matsumoto T."/>
            <person name="Suzuki Y."/>
            <person name="Yoshikawa H."/>
            <person name="Taylor T.D."/>
            <person name="Sugiyama J."/>
        </authorList>
    </citation>
    <scope>NUCLEOTIDE SEQUENCE [LARGE SCALE GENOMIC DNA]</scope>
    <source>
        <strain evidence="2">CBS 9802 / IAM 14324 / JCM 22182 / KY 12970</strain>
    </source>
</reference>
<accession>G7DS08</accession>
<dbReference type="InParanoid" id="G7DS08"/>
<gene>
    <name evidence="1" type="primary">Mo00008</name>
    <name evidence="1" type="ORF">E5Q_00008</name>
</gene>
<keyword evidence="2" id="KW-1185">Reference proteome</keyword>
<name>G7DS08_MIXOS</name>
<protein>
    <recommendedName>
        <fullName evidence="3">Cysteine-rich transmembrane CYSTM domain-containing protein</fullName>
    </recommendedName>
</protein>
<evidence type="ECO:0000313" key="1">
    <source>
        <dbReference type="EMBL" id="GAA93368.1"/>
    </source>
</evidence>
<organism evidence="1 2">
    <name type="scientific">Mixia osmundae (strain CBS 9802 / IAM 14324 / JCM 22182 / KY 12970)</name>
    <dbReference type="NCBI Taxonomy" id="764103"/>
    <lineage>
        <taxon>Eukaryota</taxon>
        <taxon>Fungi</taxon>
        <taxon>Dikarya</taxon>
        <taxon>Basidiomycota</taxon>
        <taxon>Pucciniomycotina</taxon>
        <taxon>Mixiomycetes</taxon>
        <taxon>Mixiales</taxon>
        <taxon>Mixiaceae</taxon>
        <taxon>Mixia</taxon>
    </lineage>
</organism>
<sequence>MTVTQAPAQSSTMSMNAPVEVGAMSKAPATPEQPQTIAEAIRGGGHYLLDCIGGLCICCALEDICCCCAIDECCHLVAPCCEYED</sequence>
<dbReference type="HOGENOM" id="CLU_2513114_0_0_1"/>
<evidence type="ECO:0000313" key="2">
    <source>
        <dbReference type="Proteomes" id="UP000009131"/>
    </source>
</evidence>
<dbReference type="EMBL" id="BABT02000003">
    <property type="protein sequence ID" value="GAA93368.1"/>
    <property type="molecule type" value="Genomic_DNA"/>
</dbReference>
<dbReference type="Proteomes" id="UP000009131">
    <property type="component" value="Unassembled WGS sequence"/>
</dbReference>
<reference evidence="1 2" key="1">
    <citation type="journal article" date="2011" name="J. Gen. Appl. Microbiol.">
        <title>Draft genome sequencing of the enigmatic basidiomycete Mixia osmundae.</title>
        <authorList>
            <person name="Nishida H."/>
            <person name="Nagatsuka Y."/>
            <person name="Sugiyama J."/>
        </authorList>
    </citation>
    <scope>NUCLEOTIDE SEQUENCE [LARGE SCALE GENOMIC DNA]</scope>
    <source>
        <strain evidence="2">CBS 9802 / IAM 14324 / JCM 22182 / KY 12970</strain>
    </source>
</reference>
<evidence type="ECO:0008006" key="3">
    <source>
        <dbReference type="Google" id="ProtNLM"/>
    </source>
</evidence>
<dbReference type="AlphaFoldDB" id="G7DS08"/>
<proteinExistence type="predicted"/>
<comment type="caution">
    <text evidence="1">The sequence shown here is derived from an EMBL/GenBank/DDBJ whole genome shotgun (WGS) entry which is preliminary data.</text>
</comment>